<organism evidence="6 7">
    <name type="scientific">candidate division WWE3 bacterium CG_4_9_14_0_2_um_filter_48_10</name>
    <dbReference type="NCBI Taxonomy" id="1975078"/>
    <lineage>
        <taxon>Bacteria</taxon>
        <taxon>Katanobacteria</taxon>
    </lineage>
</organism>
<dbReference type="SUPFAM" id="SSF69819">
    <property type="entry name" value="MTH1598-like"/>
    <property type="match status" value="1"/>
</dbReference>
<dbReference type="InterPro" id="IPR002804">
    <property type="entry name" value="Archease"/>
</dbReference>
<dbReference type="Proteomes" id="UP000228781">
    <property type="component" value="Unassembled WGS sequence"/>
</dbReference>
<proteinExistence type="inferred from homology"/>
<comment type="caution">
    <text evidence="6">The sequence shown here is derived from an EMBL/GenBank/DDBJ whole genome shotgun (WGS) entry which is preliminary data.</text>
</comment>
<keyword evidence="3" id="KW-0479">Metal-binding</keyword>
<evidence type="ECO:0000256" key="3">
    <source>
        <dbReference type="ARBA" id="ARBA00022723"/>
    </source>
</evidence>
<accession>A0A2M8EIM8</accession>
<evidence type="ECO:0000259" key="5">
    <source>
        <dbReference type="Pfam" id="PF01951"/>
    </source>
</evidence>
<sequence length="155" mass="17605">MSYRFLEEIATADVAFEATGKTPEELFISAAEALEETQVNTKQLANSEQRAVNLENETLDKLLFDFLDELIYYKDAEQLVFNKFDIEIQASEGGFASDREIASKDIKWRLKGVIAGEKLDPNRHELRTDVKAVTKHQFGIQKTKEGYKATVVLDI</sequence>
<keyword evidence="4" id="KW-0106">Calcium</keyword>
<evidence type="ECO:0000313" key="6">
    <source>
        <dbReference type="EMBL" id="PJC22554.1"/>
    </source>
</evidence>
<dbReference type="Gene3D" id="3.55.10.10">
    <property type="entry name" value="Archease domain"/>
    <property type="match status" value="1"/>
</dbReference>
<dbReference type="PANTHER" id="PTHR12682">
    <property type="entry name" value="ARCHEASE"/>
    <property type="match status" value="1"/>
</dbReference>
<name>A0A2M8EIM8_UNCKA</name>
<evidence type="ECO:0000313" key="7">
    <source>
        <dbReference type="Proteomes" id="UP000228781"/>
    </source>
</evidence>
<evidence type="ECO:0000256" key="1">
    <source>
        <dbReference type="ARBA" id="ARBA00007963"/>
    </source>
</evidence>
<dbReference type="Pfam" id="PF01951">
    <property type="entry name" value="Archease"/>
    <property type="match status" value="1"/>
</dbReference>
<dbReference type="GO" id="GO:0046872">
    <property type="term" value="F:metal ion binding"/>
    <property type="evidence" value="ECO:0007669"/>
    <property type="project" value="UniProtKB-KW"/>
</dbReference>
<feature type="domain" description="Archease" evidence="5">
    <location>
        <begin position="3"/>
        <end position="155"/>
    </location>
</feature>
<reference evidence="7" key="1">
    <citation type="submission" date="2017-09" db="EMBL/GenBank/DDBJ databases">
        <title>Depth-based differentiation of microbial function through sediment-hosted aquifers and enrichment of novel symbionts in the deep terrestrial subsurface.</title>
        <authorList>
            <person name="Probst A.J."/>
            <person name="Ladd B."/>
            <person name="Jarett J.K."/>
            <person name="Geller-Mcgrath D.E."/>
            <person name="Sieber C.M.K."/>
            <person name="Emerson J.B."/>
            <person name="Anantharaman K."/>
            <person name="Thomas B.C."/>
            <person name="Malmstrom R."/>
            <person name="Stieglmeier M."/>
            <person name="Klingl A."/>
            <person name="Woyke T."/>
            <person name="Ryan C.M."/>
            <person name="Banfield J.F."/>
        </authorList>
    </citation>
    <scope>NUCLEOTIDE SEQUENCE [LARGE SCALE GENOMIC DNA]</scope>
</reference>
<dbReference type="InterPro" id="IPR036820">
    <property type="entry name" value="Archease_dom_sf"/>
</dbReference>
<evidence type="ECO:0000256" key="4">
    <source>
        <dbReference type="ARBA" id="ARBA00022837"/>
    </source>
</evidence>
<dbReference type="EMBL" id="PFSK01000032">
    <property type="protein sequence ID" value="PJC22554.1"/>
    <property type="molecule type" value="Genomic_DNA"/>
</dbReference>
<dbReference type="GO" id="GO:0008033">
    <property type="term" value="P:tRNA processing"/>
    <property type="evidence" value="ECO:0007669"/>
    <property type="project" value="UniProtKB-KW"/>
</dbReference>
<keyword evidence="2" id="KW-0819">tRNA processing</keyword>
<evidence type="ECO:0000256" key="2">
    <source>
        <dbReference type="ARBA" id="ARBA00022694"/>
    </source>
</evidence>
<comment type="similarity">
    <text evidence="1">Belongs to the archease family.</text>
</comment>
<dbReference type="AlphaFoldDB" id="A0A2M8EIM8"/>
<protein>
    <recommendedName>
        <fullName evidence="5">Archease domain-containing protein</fullName>
    </recommendedName>
</protein>
<dbReference type="PANTHER" id="PTHR12682:SF11">
    <property type="entry name" value="PROTEIN ARCHEASE"/>
    <property type="match status" value="1"/>
</dbReference>
<dbReference type="InterPro" id="IPR023572">
    <property type="entry name" value="Archease_dom"/>
</dbReference>
<gene>
    <name evidence="6" type="ORF">CO059_02275</name>
</gene>